<evidence type="ECO:0000313" key="5">
    <source>
        <dbReference type="EMBL" id="KAF5848271.1"/>
    </source>
</evidence>
<dbReference type="GO" id="GO:0004553">
    <property type="term" value="F:hydrolase activity, hydrolyzing O-glycosyl compounds"/>
    <property type="evidence" value="ECO:0007669"/>
    <property type="project" value="InterPro"/>
</dbReference>
<gene>
    <name evidence="5" type="ORF">GGP41_005718</name>
</gene>
<evidence type="ECO:0000313" key="6">
    <source>
        <dbReference type="Proteomes" id="UP000624244"/>
    </source>
</evidence>
<protein>
    <recommendedName>
        <fullName evidence="4">Beta-xylosidase C-terminal Concanavalin A-like domain-containing protein</fullName>
    </recommendedName>
</protein>
<dbReference type="Gene3D" id="2.115.10.20">
    <property type="entry name" value="Glycosyl hydrolase domain, family 43"/>
    <property type="match status" value="1"/>
</dbReference>
<evidence type="ECO:0000256" key="2">
    <source>
        <dbReference type="ARBA" id="ARBA00022801"/>
    </source>
</evidence>
<feature type="domain" description="Beta-xylosidase C-terminal Concanavalin A-like" evidence="4">
    <location>
        <begin position="399"/>
        <end position="603"/>
    </location>
</feature>
<dbReference type="Proteomes" id="UP000624244">
    <property type="component" value="Unassembled WGS sequence"/>
</dbReference>
<accession>A0A8H5ZFD6</accession>
<dbReference type="AlphaFoldDB" id="A0A8H5ZFD6"/>
<reference evidence="5" key="1">
    <citation type="submission" date="2019-11" db="EMBL/GenBank/DDBJ databases">
        <title>Bipolaris sorokiniana Genome sequencing.</title>
        <authorList>
            <person name="Wang H."/>
        </authorList>
    </citation>
    <scope>NUCLEOTIDE SEQUENCE</scope>
</reference>
<keyword evidence="2" id="KW-0378">Hydrolase</keyword>
<dbReference type="PANTHER" id="PTHR42812">
    <property type="entry name" value="BETA-XYLOSIDASE"/>
    <property type="match status" value="1"/>
</dbReference>
<proteinExistence type="inferred from homology"/>
<dbReference type="EMBL" id="WNKQ01000011">
    <property type="protein sequence ID" value="KAF5848271.1"/>
    <property type="molecule type" value="Genomic_DNA"/>
</dbReference>
<dbReference type="InterPro" id="IPR051795">
    <property type="entry name" value="Glycosyl_Hydrlase_43"/>
</dbReference>
<sequence>MRHRLHSATLALNMPCGEIWKQETGFTLYLDKVGARSCLLICFRPDEWIAFLDFPDTMRVSTVSSLSLLLAGLSVAGPVSDKRALSSRATTFNNPVIYQDYPDLDVFRIGDVFYYSSSTFAFSPGAPVLKSYDLVNWTPVTHSVPRLNFGSPYDMPNPTTRSYVKGIWASSLRYRKSSDKFIWMGCVQSTGQTYIWTAPGQNAAANNGEVSSWNWTAAGSINKCYYDNGIFIDDDDTMYVVHGNPAVRVAQLNKDGTAEVRNQEVYRDPNGLTLEGSRMYKINGMYYIFSTKPADDEWVLKSKSPWGPFEARILVDSISGPLSNAGHAHQGGVVDTKDGKWYYVAFLDSYPAGRIPVVAPLTFDSNGWPSVVKVNNAWGASYPTPVTTSKTVPPLTGIDKFTGSSLSAEWEWNHNPDTSKFSLLGGAGGLKLSTATVTNDLYGARNTLTHRIIGPKSSGTFRLDISKMANGDRAGVVLFRDTAAYIGIHKSGSTASLVMVNGLELNADRTTKSTGKVAATGPAIPAGSTDLYLRIQADITPAFGTNTQRQATFWYSTDGTSYKQLGPSFGLANTWQFFTGYRYGVFNFATSAVGGSVTAKSFEMQKI</sequence>
<dbReference type="PANTHER" id="PTHR42812:SF15">
    <property type="entry name" value="HYDROLASE, PUTATIVE (AFU_ORTHOLOGUE AFUA_2G00930)-RELATED"/>
    <property type="match status" value="1"/>
</dbReference>
<organism evidence="5 6">
    <name type="scientific">Cochliobolus sativus</name>
    <name type="common">Common root rot and spot blotch fungus</name>
    <name type="synonym">Bipolaris sorokiniana</name>
    <dbReference type="NCBI Taxonomy" id="45130"/>
    <lineage>
        <taxon>Eukaryota</taxon>
        <taxon>Fungi</taxon>
        <taxon>Dikarya</taxon>
        <taxon>Ascomycota</taxon>
        <taxon>Pezizomycotina</taxon>
        <taxon>Dothideomycetes</taxon>
        <taxon>Pleosporomycetidae</taxon>
        <taxon>Pleosporales</taxon>
        <taxon>Pleosporineae</taxon>
        <taxon>Pleosporaceae</taxon>
        <taxon>Bipolaris</taxon>
    </lineage>
</organism>
<dbReference type="InterPro" id="IPR041542">
    <property type="entry name" value="GH43_C2"/>
</dbReference>
<dbReference type="CDD" id="cd09001">
    <property type="entry name" value="GH43_FsAxh1-like"/>
    <property type="match status" value="1"/>
</dbReference>
<evidence type="ECO:0000256" key="3">
    <source>
        <dbReference type="ARBA" id="ARBA00023295"/>
    </source>
</evidence>
<dbReference type="InterPro" id="IPR013320">
    <property type="entry name" value="ConA-like_dom_sf"/>
</dbReference>
<dbReference type="InterPro" id="IPR023296">
    <property type="entry name" value="Glyco_hydro_beta-prop_sf"/>
</dbReference>
<keyword evidence="3" id="KW-0326">Glycosidase</keyword>
<dbReference type="Pfam" id="PF04616">
    <property type="entry name" value="Glyco_hydro_43"/>
    <property type="match status" value="1"/>
</dbReference>
<comment type="similarity">
    <text evidence="1">Belongs to the glycosyl hydrolase 43 family.</text>
</comment>
<dbReference type="GO" id="GO:0005975">
    <property type="term" value="P:carbohydrate metabolic process"/>
    <property type="evidence" value="ECO:0007669"/>
    <property type="project" value="InterPro"/>
</dbReference>
<dbReference type="Pfam" id="PF17851">
    <property type="entry name" value="GH43_C2"/>
    <property type="match status" value="1"/>
</dbReference>
<dbReference type="SUPFAM" id="SSF75005">
    <property type="entry name" value="Arabinanase/levansucrase/invertase"/>
    <property type="match status" value="1"/>
</dbReference>
<comment type="caution">
    <text evidence="5">The sequence shown here is derived from an EMBL/GenBank/DDBJ whole genome shotgun (WGS) entry which is preliminary data.</text>
</comment>
<evidence type="ECO:0000259" key="4">
    <source>
        <dbReference type="Pfam" id="PF17851"/>
    </source>
</evidence>
<dbReference type="Gene3D" id="2.60.120.200">
    <property type="match status" value="1"/>
</dbReference>
<dbReference type="SUPFAM" id="SSF49899">
    <property type="entry name" value="Concanavalin A-like lectins/glucanases"/>
    <property type="match status" value="1"/>
</dbReference>
<dbReference type="InterPro" id="IPR006710">
    <property type="entry name" value="Glyco_hydro_43"/>
</dbReference>
<name>A0A8H5ZFD6_COCSA</name>
<evidence type="ECO:0000256" key="1">
    <source>
        <dbReference type="ARBA" id="ARBA00009865"/>
    </source>
</evidence>